<keyword evidence="2" id="KW-0238">DNA-binding</keyword>
<comment type="caution">
    <text evidence="6">The sequence shown here is derived from an EMBL/GenBank/DDBJ whole genome shotgun (WGS) entry which is preliminary data.</text>
</comment>
<reference evidence="6 7" key="1">
    <citation type="submission" date="2024-07" db="EMBL/GenBank/DDBJ databases">
        <title>Section-level genome sequencing and comparative genomics of Aspergillus sections Usti and Cavernicolus.</title>
        <authorList>
            <consortium name="Lawrence Berkeley National Laboratory"/>
            <person name="Nybo J.L."/>
            <person name="Vesth T.C."/>
            <person name="Theobald S."/>
            <person name="Frisvad J.C."/>
            <person name="Larsen T.O."/>
            <person name="Kjaerboelling I."/>
            <person name="Rothschild-Mancinelli K."/>
            <person name="Lyhne E.K."/>
            <person name="Kogle M.E."/>
            <person name="Barry K."/>
            <person name="Clum A."/>
            <person name="Na H."/>
            <person name="Ledsgaard L."/>
            <person name="Lin J."/>
            <person name="Lipzen A."/>
            <person name="Kuo A."/>
            <person name="Riley R."/>
            <person name="Mondo S."/>
            <person name="Labutti K."/>
            <person name="Haridas S."/>
            <person name="Pangalinan J."/>
            <person name="Salamov A.A."/>
            <person name="Simmons B.A."/>
            <person name="Magnuson J.K."/>
            <person name="Chen J."/>
            <person name="Drula E."/>
            <person name="Henrissat B."/>
            <person name="Wiebenga A."/>
            <person name="Lubbers R.J."/>
            <person name="Gomes A.C."/>
            <person name="Makela M.R."/>
            <person name="Stajich J."/>
            <person name="Grigoriev I.V."/>
            <person name="Mortensen U.H."/>
            <person name="De Vries R.P."/>
            <person name="Baker S.E."/>
            <person name="Andersen M.R."/>
        </authorList>
    </citation>
    <scope>NUCLEOTIDE SEQUENCE [LARGE SCALE GENOMIC DNA]</scope>
    <source>
        <strain evidence="6 7">CBS 123904</strain>
    </source>
</reference>
<dbReference type="Proteomes" id="UP001610446">
    <property type="component" value="Unassembled WGS sequence"/>
</dbReference>
<dbReference type="SUPFAM" id="SSF57701">
    <property type="entry name" value="Zn2/Cys6 DNA-binding domain"/>
    <property type="match status" value="1"/>
</dbReference>
<dbReference type="Pfam" id="PF00172">
    <property type="entry name" value="Zn_clus"/>
    <property type="match status" value="1"/>
</dbReference>
<evidence type="ECO:0000313" key="7">
    <source>
        <dbReference type="Proteomes" id="UP001610446"/>
    </source>
</evidence>
<dbReference type="PROSITE" id="PS00463">
    <property type="entry name" value="ZN2_CY6_FUNGAL_1"/>
    <property type="match status" value="1"/>
</dbReference>
<dbReference type="Gene3D" id="4.10.240.10">
    <property type="entry name" value="Zn(2)-C6 fungal-type DNA-binding domain"/>
    <property type="match status" value="1"/>
</dbReference>
<accession>A0ABR4J401</accession>
<dbReference type="InterPro" id="IPR036864">
    <property type="entry name" value="Zn2-C6_fun-type_DNA-bd_sf"/>
</dbReference>
<keyword evidence="7" id="KW-1185">Reference proteome</keyword>
<dbReference type="PANTHER" id="PTHR37534:SF46">
    <property type="entry name" value="ZN(II)2CYS6 TRANSCRIPTION FACTOR (EUROFUNG)"/>
    <property type="match status" value="1"/>
</dbReference>
<keyword evidence="1" id="KW-0805">Transcription regulation</keyword>
<dbReference type="InterPro" id="IPR001138">
    <property type="entry name" value="Zn2Cys6_DnaBD"/>
</dbReference>
<dbReference type="CDD" id="cd00067">
    <property type="entry name" value="GAL4"/>
    <property type="match status" value="1"/>
</dbReference>
<proteinExistence type="predicted"/>
<name>A0ABR4J401_9EURO</name>
<gene>
    <name evidence="6" type="ORF">BJY01DRAFT_81048</name>
</gene>
<keyword evidence="4" id="KW-0539">Nucleus</keyword>
<keyword evidence="3" id="KW-0804">Transcription</keyword>
<evidence type="ECO:0000256" key="4">
    <source>
        <dbReference type="ARBA" id="ARBA00023242"/>
    </source>
</evidence>
<sequence length="549" mass="61426">MSGRRVPRSRNGCSSCRMRKLKCDEQRPVCSRCLRSQLSCDWEWYPISRPAATGHPDRARPRSLRPKSPTQSGFLAALARSDDEEEWASGLELRSRSRSGSGQRIPTSATPLVGCRVQPCSILCSNSIELSPLDRECFMFFPHGLQPFLYGKDWEWGAYAYIHREVAAQSPCVMHMVLAMGARELLLCSAENMSFSRHDSDALRRSAISHYNRAMSELSKLLPTSASVHGGQLDAAFTAFFLMICYESQFGNDFATIRTHLRGLLAFFNSACLLSAHKPAAPLIERVTPLGHQLLLIIATYDLLLVGLDPDAGTIFRLFLEHQESGQSFIDQLYSAAHLALPRLWGNQYPPDALLDDLENIKALGLIHECQKLRFQLWSISAETLEMASTSLLLPNLEKMLNNIKETYKDILLMASIAQGQPSRRVIRTILLATTEYYSAELFFHRTVCAGIGENQSRHGCHADSLPSLLLMAQKALAIDKRLLWRVSWPLLLASAETTDAIHAEWIRKYFDEAVARFGSLTGLERVVPISRTCFAAFSQVGAGRNQEC</sequence>
<evidence type="ECO:0000313" key="6">
    <source>
        <dbReference type="EMBL" id="KAL2834709.1"/>
    </source>
</evidence>
<dbReference type="PROSITE" id="PS50048">
    <property type="entry name" value="ZN2_CY6_FUNGAL_2"/>
    <property type="match status" value="1"/>
</dbReference>
<evidence type="ECO:0000259" key="5">
    <source>
        <dbReference type="PROSITE" id="PS50048"/>
    </source>
</evidence>
<feature type="domain" description="Zn(2)-C6 fungal-type" evidence="5">
    <location>
        <begin position="12"/>
        <end position="42"/>
    </location>
</feature>
<dbReference type="PANTHER" id="PTHR37534">
    <property type="entry name" value="TRANSCRIPTIONAL ACTIVATOR PROTEIN UGA3"/>
    <property type="match status" value="1"/>
</dbReference>
<dbReference type="SMART" id="SM00066">
    <property type="entry name" value="GAL4"/>
    <property type="match status" value="1"/>
</dbReference>
<organism evidence="6 7">
    <name type="scientific">Aspergillus pseudoustus</name>
    <dbReference type="NCBI Taxonomy" id="1810923"/>
    <lineage>
        <taxon>Eukaryota</taxon>
        <taxon>Fungi</taxon>
        <taxon>Dikarya</taxon>
        <taxon>Ascomycota</taxon>
        <taxon>Pezizomycotina</taxon>
        <taxon>Eurotiomycetes</taxon>
        <taxon>Eurotiomycetidae</taxon>
        <taxon>Eurotiales</taxon>
        <taxon>Aspergillaceae</taxon>
        <taxon>Aspergillus</taxon>
        <taxon>Aspergillus subgen. Nidulantes</taxon>
    </lineage>
</organism>
<dbReference type="EMBL" id="JBFXLU010000216">
    <property type="protein sequence ID" value="KAL2834709.1"/>
    <property type="molecule type" value="Genomic_DNA"/>
</dbReference>
<evidence type="ECO:0000256" key="3">
    <source>
        <dbReference type="ARBA" id="ARBA00023163"/>
    </source>
</evidence>
<protein>
    <recommendedName>
        <fullName evidence="5">Zn(2)-C6 fungal-type domain-containing protein</fullName>
    </recommendedName>
</protein>
<evidence type="ECO:0000256" key="2">
    <source>
        <dbReference type="ARBA" id="ARBA00023125"/>
    </source>
</evidence>
<evidence type="ECO:0000256" key="1">
    <source>
        <dbReference type="ARBA" id="ARBA00023015"/>
    </source>
</evidence>